<reference evidence="1 2" key="1">
    <citation type="submission" date="2015-07" db="EMBL/GenBank/DDBJ databases">
        <title>The genome of Pseudoloma neurophilia, a relevant intracellular parasite of the zebrafish.</title>
        <authorList>
            <person name="Ndikumana S."/>
            <person name="Pelin A."/>
            <person name="Sanders J."/>
            <person name="Corradi N."/>
        </authorList>
    </citation>
    <scope>NUCLEOTIDE SEQUENCE [LARGE SCALE GENOMIC DNA]</scope>
    <source>
        <strain evidence="1 2">MK1</strain>
    </source>
</reference>
<proteinExistence type="predicted"/>
<accession>A0A0R0M5A7</accession>
<feature type="non-terminal residue" evidence="1">
    <location>
        <position position="852"/>
    </location>
</feature>
<organism evidence="1 2">
    <name type="scientific">Pseudoloma neurophilia</name>
    <dbReference type="NCBI Taxonomy" id="146866"/>
    <lineage>
        <taxon>Eukaryota</taxon>
        <taxon>Fungi</taxon>
        <taxon>Fungi incertae sedis</taxon>
        <taxon>Microsporidia</taxon>
        <taxon>Pseudoloma</taxon>
    </lineage>
</organism>
<dbReference type="EMBL" id="LGUB01000107">
    <property type="protein sequence ID" value="KRH94247.1"/>
    <property type="molecule type" value="Genomic_DNA"/>
</dbReference>
<gene>
    <name evidence="1" type="ORF">M153_3190002557</name>
</gene>
<dbReference type="Proteomes" id="UP000051530">
    <property type="component" value="Unassembled WGS sequence"/>
</dbReference>
<name>A0A0R0M5A7_9MICR</name>
<protein>
    <submittedName>
        <fullName evidence="1">Uncharacterized protein</fullName>
    </submittedName>
</protein>
<evidence type="ECO:0000313" key="2">
    <source>
        <dbReference type="Proteomes" id="UP000051530"/>
    </source>
</evidence>
<keyword evidence="2" id="KW-1185">Reference proteome</keyword>
<evidence type="ECO:0000313" key="1">
    <source>
        <dbReference type="EMBL" id="KRH94247.1"/>
    </source>
</evidence>
<sequence>MTNGSQQDITDKNIAPKVEENIIEYSLRKSTTQPHLFRKYDGQTQQSMLFNQIFNNHVKNELRKELEREMSIDQVEDHSEEEVCSIDEIQEILRCSRRNNEFSHEPKDSIPETVDRSKRVSFTTHDDSKSTLKSEFSLRKSTINLSTPEKHGTFCDNMDYEHLSSFESDENILQYNESSNQAQEFNKIDESSPKSENVIISNANSVESFNHGHDKNLSNESLKTYVTSHNPTAQLKNGDNTISDRLQSSENFTDSETNIQFEQFEEKLTKNENNLTVDQSCISHASFTINDDKSDILSLVENKINDEIEKETHQAKSKLFHSDEKLTFSKEVNKNQAEQFSLSEIESNLIVKMKKNSRTYHPTQDDQLKDVRKTLIAAYGISESSNSELSYTKMRQLLNKSDGIFEISNDRVQSKSDENLTTSVKFTEPTRNQQKRVDKINKFSVKVQEFTVNLAMKPVQKTDNLTKLMIRPEPERPIQKQIEELGEVKIFNLSSSEENNSPILNVNDSILENALTVVSLKKDHSEKTEEYSSSESKLEEVVEQPQDITVEENFILEQPVAESIEESHNNKEDVVQKFNHDFLEEQSTQVYEEILPDKSVDVVSQDQIVTKDHFTPRDFVPSDDTEVLKISQIETQKRVFNLYEPYHEIFSKLYDQYHIEECTSLRVCGAANIIGKMNYRDMKTGNLFSFNWLQVRNQTLNIYGIEHTYLRQNESDFLSPTLNERFHLRINKVNLKNTKMFLRVFDNRCTLSNTFKMFKCERNTTLVDITDRHIAGLKKKDDIFEVELVHRISQDLITGLKREREEMDGLAVILEETIEGSEEKKILHLSSDSELSFMNWISVFFMRIHGLR</sequence>
<dbReference type="OrthoDB" id="10416744at2759"/>
<dbReference type="AlphaFoldDB" id="A0A0R0M5A7"/>
<dbReference type="VEuPathDB" id="MicrosporidiaDB:M153_3190002557"/>
<comment type="caution">
    <text evidence="1">The sequence shown here is derived from an EMBL/GenBank/DDBJ whole genome shotgun (WGS) entry which is preliminary data.</text>
</comment>